<dbReference type="Pfam" id="PF11700">
    <property type="entry name" value="ATG22"/>
    <property type="match status" value="2"/>
</dbReference>
<evidence type="ECO:0000256" key="1">
    <source>
        <dbReference type="ARBA" id="ARBA00004127"/>
    </source>
</evidence>
<dbReference type="Gene3D" id="1.20.1250.20">
    <property type="entry name" value="MFS general substrate transporter like domains"/>
    <property type="match status" value="2"/>
</dbReference>
<feature type="region of interest" description="Disordered" evidence="7">
    <location>
        <begin position="624"/>
        <end position="654"/>
    </location>
</feature>
<dbReference type="STRING" id="37360.A0A0G4ISY8"/>
<evidence type="ECO:0000256" key="4">
    <source>
        <dbReference type="ARBA" id="ARBA00022692"/>
    </source>
</evidence>
<comment type="subcellular location">
    <subcellularLocation>
        <location evidence="1">Endomembrane system</location>
        <topology evidence="1">Multi-pass membrane protein</topology>
    </subcellularLocation>
</comment>
<keyword evidence="11" id="KW-0496">Mitochondrion</keyword>
<feature type="transmembrane region" description="Helical" evidence="8">
    <location>
        <begin position="78"/>
        <end position="98"/>
    </location>
</feature>
<dbReference type="PROSITE" id="PS50850">
    <property type="entry name" value="MFS"/>
    <property type="match status" value="1"/>
</dbReference>
<feature type="domain" description="Major facilitator superfamily (MFS) profile" evidence="9">
    <location>
        <begin position="438"/>
        <end position="654"/>
    </location>
</feature>
<evidence type="ECO:0000256" key="5">
    <source>
        <dbReference type="ARBA" id="ARBA00022989"/>
    </source>
</evidence>
<feature type="transmembrane region" description="Helical" evidence="8">
    <location>
        <begin position="566"/>
        <end position="588"/>
    </location>
</feature>
<dbReference type="SUPFAM" id="SSF103473">
    <property type="entry name" value="MFS general substrate transporter"/>
    <property type="match status" value="2"/>
</dbReference>
<dbReference type="InterPro" id="IPR050495">
    <property type="entry name" value="ATG22/LtaA_families"/>
</dbReference>
<feature type="transmembrane region" description="Helical" evidence="8">
    <location>
        <begin position="594"/>
        <end position="612"/>
    </location>
</feature>
<keyword evidence="6 8" id="KW-0472">Membrane</keyword>
<feature type="transmembrane region" description="Helical" evidence="8">
    <location>
        <begin position="530"/>
        <end position="554"/>
    </location>
</feature>
<dbReference type="GO" id="GO:0012505">
    <property type="term" value="C:endomembrane system"/>
    <property type="evidence" value="ECO:0007669"/>
    <property type="project" value="UniProtKB-SubCell"/>
</dbReference>
<name>A0A0G4ISY8_PLABS</name>
<dbReference type="InterPro" id="IPR036259">
    <property type="entry name" value="MFS_trans_sf"/>
</dbReference>
<reference evidence="11 13" key="2">
    <citation type="submission" date="2018-03" db="EMBL/GenBank/DDBJ databases">
        <authorList>
            <person name="Fogelqvist J."/>
        </authorList>
    </citation>
    <scope>NUCLEOTIDE SEQUENCE [LARGE SCALE GENOMIC DNA]</scope>
</reference>
<evidence type="ECO:0000313" key="13">
    <source>
        <dbReference type="Proteomes" id="UP000290189"/>
    </source>
</evidence>
<dbReference type="InterPro" id="IPR020846">
    <property type="entry name" value="MFS_dom"/>
</dbReference>
<feature type="transmembrane region" description="Helical" evidence="8">
    <location>
        <begin position="134"/>
        <end position="154"/>
    </location>
</feature>
<keyword evidence="5 8" id="KW-1133">Transmembrane helix</keyword>
<keyword evidence="12" id="KW-1185">Reference proteome</keyword>
<evidence type="ECO:0000256" key="6">
    <source>
        <dbReference type="ARBA" id="ARBA00023136"/>
    </source>
</evidence>
<gene>
    <name evidence="10" type="ORF">PBRA_006325</name>
    <name evidence="11" type="ORF">PLBR_LOCUS2434</name>
</gene>
<evidence type="ECO:0000256" key="8">
    <source>
        <dbReference type="SAM" id="Phobius"/>
    </source>
</evidence>
<reference evidence="10 12" key="1">
    <citation type="submission" date="2015-02" db="EMBL/GenBank/DDBJ databases">
        <authorList>
            <person name="Chooi Y.-H."/>
        </authorList>
    </citation>
    <scope>NUCLEOTIDE SEQUENCE [LARGE SCALE GENOMIC DNA]</scope>
    <source>
        <strain evidence="10">E3</strain>
    </source>
</reference>
<accession>A0A0G4ISY8</accession>
<feature type="region of interest" description="Disordered" evidence="7">
    <location>
        <begin position="1"/>
        <end position="22"/>
    </location>
</feature>
<comment type="similarity">
    <text evidence="2">Belongs to the ATG22 family.</text>
</comment>
<dbReference type="EMBL" id="CDSF01000083">
    <property type="protein sequence ID" value="CEO98211.1"/>
    <property type="molecule type" value="Genomic_DNA"/>
</dbReference>
<dbReference type="EMBL" id="OVEO01000003">
    <property type="protein sequence ID" value="SPQ95219.1"/>
    <property type="molecule type" value="Genomic_DNA"/>
</dbReference>
<proteinExistence type="inferred from homology"/>
<dbReference type="PANTHER" id="PTHR23519">
    <property type="entry name" value="AUTOPHAGY-RELATED PROTEIN 22"/>
    <property type="match status" value="1"/>
</dbReference>
<feature type="transmembrane region" description="Helical" evidence="8">
    <location>
        <begin position="504"/>
        <end position="524"/>
    </location>
</feature>
<sequence>MALSCGADLKSGTAPAAPPPVDKRKERRGYVFMSIARYPSTIVLIGYFLPYVTLLTRHSAGDDGRVGVLGLRLQPTSLPAVFTTTFSLLSMLVCPIVGAVADCSPHRRRLLYWTTLGAAVSLCIAIFVQMQTWWLGGVVVIATLLLSTASDLLMNSYLPEIAEGASERSHVSARATQLGFASQVALAVAVYLLSRSSDAQLSLQGGQFDFPHDIDRWNVRTGAPTDDFSFDDWDRRFPKCSALGDICQRVKSDGSLFPSYSMQLTVRGHAGILQVEQTTGDVLDGRWVRVNAMASCQAGRAFARIRLWTEGDAGQIHAVHESPEFDVHRKPRQMTFTLDALPRTTRRLAYEVAFRSASGDVATILIDKAEAFSAPNPWVPLSVCLCGIWYAVWTWMSVRNLGKRVRAGSSDLPVHVIIVRSFVELGHTICRTTHDTVMTRFLIALALYSAAGGATITMATTFFNVQLDLDGSTIGMLMLATIMFGIVGALLFQRVGSWIGFSRALAMSYLLWIITLVLSFILLLDASSSIWLILIVPLLGLSFGGSLTLARAVFASMIPVSFEAEYFGLFNFAQVSLGWLATLVFAAVNEATNSLRWGLLSQTLMLLIAFVLQTSLNESLVLQRDHDQRDDDEHHPVPITTPGEPTPNGACTPQ</sequence>
<feature type="transmembrane region" description="Helical" evidence="8">
    <location>
        <begin position="441"/>
        <end position="462"/>
    </location>
</feature>
<keyword evidence="3" id="KW-0813">Transport</keyword>
<feature type="compositionally biased region" description="Basic and acidic residues" evidence="7">
    <location>
        <begin position="624"/>
        <end position="636"/>
    </location>
</feature>
<evidence type="ECO:0000313" key="12">
    <source>
        <dbReference type="Proteomes" id="UP000039324"/>
    </source>
</evidence>
<evidence type="ECO:0000256" key="7">
    <source>
        <dbReference type="SAM" id="MobiDB-lite"/>
    </source>
</evidence>
<evidence type="ECO:0000313" key="10">
    <source>
        <dbReference type="EMBL" id="CEO98211.1"/>
    </source>
</evidence>
<dbReference type="GO" id="GO:0022857">
    <property type="term" value="F:transmembrane transporter activity"/>
    <property type="evidence" value="ECO:0007669"/>
    <property type="project" value="InterPro"/>
</dbReference>
<protein>
    <recommendedName>
        <fullName evidence="9">Major facilitator superfamily (MFS) profile domain-containing protein</fullName>
    </recommendedName>
</protein>
<organism evidence="10 12">
    <name type="scientific">Plasmodiophora brassicae</name>
    <name type="common">Clubroot disease agent</name>
    <dbReference type="NCBI Taxonomy" id="37360"/>
    <lineage>
        <taxon>Eukaryota</taxon>
        <taxon>Sar</taxon>
        <taxon>Rhizaria</taxon>
        <taxon>Endomyxa</taxon>
        <taxon>Phytomyxea</taxon>
        <taxon>Plasmodiophorida</taxon>
        <taxon>Plasmodiophoridae</taxon>
        <taxon>Plasmodiophora</taxon>
    </lineage>
</organism>
<evidence type="ECO:0000259" key="9">
    <source>
        <dbReference type="PROSITE" id="PS50850"/>
    </source>
</evidence>
<evidence type="ECO:0000256" key="3">
    <source>
        <dbReference type="ARBA" id="ARBA00022448"/>
    </source>
</evidence>
<evidence type="ECO:0000256" key="2">
    <source>
        <dbReference type="ARBA" id="ARBA00006978"/>
    </source>
</evidence>
<dbReference type="AlphaFoldDB" id="A0A0G4ISY8"/>
<feature type="transmembrane region" description="Helical" evidence="8">
    <location>
        <begin position="110"/>
        <end position="128"/>
    </location>
</feature>
<dbReference type="PANTHER" id="PTHR23519:SF1">
    <property type="entry name" value="AUTOPHAGY-RELATED PROTEIN 22"/>
    <property type="match status" value="1"/>
</dbReference>
<dbReference type="Proteomes" id="UP000039324">
    <property type="component" value="Unassembled WGS sequence"/>
</dbReference>
<feature type="transmembrane region" description="Helical" evidence="8">
    <location>
        <begin position="30"/>
        <end position="49"/>
    </location>
</feature>
<evidence type="ECO:0000313" key="11">
    <source>
        <dbReference type="EMBL" id="SPQ95219.1"/>
    </source>
</evidence>
<dbReference type="OrthoDB" id="42657at2759"/>
<dbReference type="InterPro" id="IPR024671">
    <property type="entry name" value="Atg22-like"/>
</dbReference>
<geneLocation type="mitochondrion" evidence="11"/>
<feature type="transmembrane region" description="Helical" evidence="8">
    <location>
        <begin position="474"/>
        <end position="492"/>
    </location>
</feature>
<dbReference type="Proteomes" id="UP000290189">
    <property type="component" value="Unassembled WGS sequence"/>
</dbReference>
<keyword evidence="4 8" id="KW-0812">Transmembrane</keyword>